<comment type="caution">
    <text evidence="1">The sequence shown here is derived from an EMBL/GenBank/DDBJ whole genome shotgun (WGS) entry which is preliminary data.</text>
</comment>
<reference evidence="1 2" key="1">
    <citation type="submission" date="2020-08" db="EMBL/GenBank/DDBJ databases">
        <title>Genomic Encyclopedia of Archaeal and Bacterial Type Strains, Phase II (KMG-II): from individual species to whole genera.</title>
        <authorList>
            <person name="Goeker M."/>
        </authorList>
    </citation>
    <scope>NUCLEOTIDE SEQUENCE [LARGE SCALE GENOMIC DNA]</scope>
    <source>
        <strain evidence="1 2">DSM 43850</strain>
    </source>
</reference>
<dbReference type="RefSeq" id="WP_318295803.1">
    <property type="nucleotide sequence ID" value="NZ_BAAABQ010000011.1"/>
</dbReference>
<dbReference type="InterPro" id="IPR036689">
    <property type="entry name" value="ESAT-6-like_sf"/>
</dbReference>
<accession>A0ABR6B898</accession>
<keyword evidence="2" id="KW-1185">Reference proteome</keyword>
<sequence length="261" mass="25732">MSSVGGSGMESGRYEVRPEAMRAAAGNVGGIILQTINAVLGLESLLVAPTSFAAIGDAVASGNTAMQAQQVAALQSLLKGLQAVNDLVKRSADDYDQADRAIAQGFGGGGATDGGPTSTWSSPAASAVAAHAVSDSIGATGDPHSVGNVLDYLGQAGLGHASSAGLHAQDGGQFADWLDASPDHQAGVGVLGVYAGVARDFGDVPGGVHPGDVVVVDNGSGSVIGIAGQGGRLYNHGLVTPDFGALATVRVYRPMAAATSL</sequence>
<dbReference type="SUPFAM" id="SSF140453">
    <property type="entry name" value="EsxAB dimer-like"/>
    <property type="match status" value="1"/>
</dbReference>
<organism evidence="1 2">
    <name type="scientific">Kutzneria viridogrisea</name>
    <dbReference type="NCBI Taxonomy" id="47990"/>
    <lineage>
        <taxon>Bacteria</taxon>
        <taxon>Bacillati</taxon>
        <taxon>Actinomycetota</taxon>
        <taxon>Actinomycetes</taxon>
        <taxon>Pseudonocardiales</taxon>
        <taxon>Pseudonocardiaceae</taxon>
        <taxon>Kutzneria</taxon>
    </lineage>
</organism>
<evidence type="ECO:0000313" key="1">
    <source>
        <dbReference type="EMBL" id="MBA8923025.1"/>
    </source>
</evidence>
<evidence type="ECO:0000313" key="2">
    <source>
        <dbReference type="Proteomes" id="UP000517916"/>
    </source>
</evidence>
<dbReference type="EMBL" id="JACJID010000001">
    <property type="protein sequence ID" value="MBA8923025.1"/>
    <property type="molecule type" value="Genomic_DNA"/>
</dbReference>
<proteinExistence type="predicted"/>
<protein>
    <submittedName>
        <fullName evidence="1">Uncharacterized protein YukE</fullName>
    </submittedName>
</protein>
<name>A0ABR6B898_9PSEU</name>
<gene>
    <name evidence="1" type="ORF">BC739_000222</name>
</gene>
<dbReference type="Proteomes" id="UP000517916">
    <property type="component" value="Unassembled WGS sequence"/>
</dbReference>